<evidence type="ECO:0000256" key="1">
    <source>
        <dbReference type="ARBA" id="ARBA00022741"/>
    </source>
</evidence>
<evidence type="ECO:0000259" key="3">
    <source>
        <dbReference type="Pfam" id="PF07238"/>
    </source>
</evidence>
<organism evidence="5">
    <name type="scientific">mine drainage metagenome</name>
    <dbReference type="NCBI Taxonomy" id="410659"/>
    <lineage>
        <taxon>unclassified sequences</taxon>
        <taxon>metagenomes</taxon>
        <taxon>ecological metagenomes</taxon>
    </lineage>
</organism>
<dbReference type="InterPro" id="IPR023787">
    <property type="entry name" value="T3SS_YcgR"/>
</dbReference>
<evidence type="ECO:0000256" key="2">
    <source>
        <dbReference type="ARBA" id="ARBA00023143"/>
    </source>
</evidence>
<dbReference type="InterPro" id="IPR012349">
    <property type="entry name" value="Split_barrel_FMN-bd"/>
</dbReference>
<dbReference type="InterPro" id="IPR009926">
    <property type="entry name" value="T3SS_YcgR_PilZN"/>
</dbReference>
<dbReference type="GO" id="GO:0071945">
    <property type="term" value="P:regulation of bacterial-type flagellum-dependent cell motility by regulation of motor speed"/>
    <property type="evidence" value="ECO:0007669"/>
    <property type="project" value="InterPro"/>
</dbReference>
<comment type="caution">
    <text evidence="5">The sequence shown here is derived from an EMBL/GenBank/DDBJ whole genome shotgun (WGS) entry which is preliminary data.</text>
</comment>
<dbReference type="Gene3D" id="2.30.110.10">
    <property type="entry name" value="Electron Transport, Fmn-binding Protein, Chain A"/>
    <property type="match status" value="1"/>
</dbReference>
<protein>
    <submittedName>
        <fullName evidence="5">Flagellar brake protein YcgR</fullName>
    </submittedName>
</protein>
<evidence type="ECO:0000313" key="5">
    <source>
        <dbReference type="EMBL" id="OIQ82988.1"/>
    </source>
</evidence>
<dbReference type="Gene3D" id="2.40.10.220">
    <property type="entry name" value="predicted glycosyltransferase like domains"/>
    <property type="match status" value="1"/>
</dbReference>
<keyword evidence="2" id="KW-0975">Bacterial flagellum</keyword>
<feature type="domain" description="Type III secretion system flagellar brake protein YcgR PilZN" evidence="4">
    <location>
        <begin position="22"/>
        <end position="127"/>
    </location>
</feature>
<feature type="domain" description="PilZ" evidence="3">
    <location>
        <begin position="130"/>
        <end position="243"/>
    </location>
</feature>
<proteinExistence type="inferred from homology"/>
<dbReference type="AlphaFoldDB" id="A0A1J5QSZ4"/>
<accession>A0A1J5QSZ4</accession>
<keyword evidence="5" id="KW-0969">Cilium</keyword>
<gene>
    <name evidence="5" type="primary">ycgR_12</name>
    <name evidence="5" type="ORF">GALL_352180</name>
</gene>
<dbReference type="EMBL" id="MLJW01000747">
    <property type="protein sequence ID" value="OIQ82988.1"/>
    <property type="molecule type" value="Genomic_DNA"/>
</dbReference>
<dbReference type="HAMAP" id="MF_01457">
    <property type="entry name" value="YcgR"/>
    <property type="match status" value="1"/>
</dbReference>
<keyword evidence="5" id="KW-0282">Flagellum</keyword>
<dbReference type="InterPro" id="IPR009875">
    <property type="entry name" value="PilZ_domain"/>
</dbReference>
<evidence type="ECO:0000259" key="4">
    <source>
        <dbReference type="Pfam" id="PF07317"/>
    </source>
</evidence>
<keyword evidence="1" id="KW-0547">Nucleotide-binding</keyword>
<keyword evidence="5" id="KW-0966">Cell projection</keyword>
<dbReference type="Pfam" id="PF07317">
    <property type="entry name" value="PilZN"/>
    <property type="match status" value="1"/>
</dbReference>
<dbReference type="Pfam" id="PF07238">
    <property type="entry name" value="PilZ"/>
    <property type="match status" value="1"/>
</dbReference>
<reference evidence="5" key="1">
    <citation type="submission" date="2016-10" db="EMBL/GenBank/DDBJ databases">
        <title>Sequence of Gallionella enrichment culture.</title>
        <authorList>
            <person name="Poehlein A."/>
            <person name="Muehling M."/>
            <person name="Daniel R."/>
        </authorList>
    </citation>
    <scope>NUCLEOTIDE SEQUENCE</scope>
</reference>
<sequence length="253" mass="27880">MTDPSETNPAPGPTPSNDDSRFLLHNRLDILRILRGLSSRHEMVSAFFNSGKELLLTSIIEVDAEDNSLVLDYGSNEDINRRILASDRIIFVSLLDSVKIQFVANHIELATFEGGNAFRVAFPDQVLQLQRREYYRLPTPIINPLKCLVPLEDGKSVEVPLSDIGAGGIGIIIGPDAEAVLKAGESFPGCRINLPGVGMLEVTLRIQSTFEVPLKNGNKGLRAGCRFEGLRPAMESLIQRYIIKLERDRIASA</sequence>
<name>A0A1J5QSZ4_9ZZZZ</name>
<dbReference type="GO" id="GO:0035438">
    <property type="term" value="F:cyclic-di-GMP binding"/>
    <property type="evidence" value="ECO:0007669"/>
    <property type="project" value="InterPro"/>
</dbReference>